<evidence type="ECO:0000313" key="2">
    <source>
        <dbReference type="EMBL" id="KAK0557341.1"/>
    </source>
</evidence>
<feature type="compositionally biased region" description="Low complexity" evidence="1">
    <location>
        <begin position="233"/>
        <end position="256"/>
    </location>
</feature>
<keyword evidence="3" id="KW-1185">Reference proteome</keyword>
<protein>
    <submittedName>
        <fullName evidence="2">Uncharacterized protein</fullName>
    </submittedName>
</protein>
<comment type="caution">
    <text evidence="2">The sequence shown here is derived from an EMBL/GenBank/DDBJ whole genome shotgun (WGS) entry which is preliminary data.</text>
</comment>
<evidence type="ECO:0000256" key="1">
    <source>
        <dbReference type="SAM" id="MobiDB-lite"/>
    </source>
</evidence>
<feature type="compositionally biased region" description="Polar residues" evidence="1">
    <location>
        <begin position="1"/>
        <end position="10"/>
    </location>
</feature>
<feature type="compositionally biased region" description="Polar residues" evidence="1">
    <location>
        <begin position="151"/>
        <end position="166"/>
    </location>
</feature>
<feature type="compositionally biased region" description="Low complexity" evidence="1">
    <location>
        <begin position="129"/>
        <end position="141"/>
    </location>
</feature>
<organism evidence="2 3">
    <name type="scientific">Tilletia horrida</name>
    <dbReference type="NCBI Taxonomy" id="155126"/>
    <lineage>
        <taxon>Eukaryota</taxon>
        <taxon>Fungi</taxon>
        <taxon>Dikarya</taxon>
        <taxon>Basidiomycota</taxon>
        <taxon>Ustilaginomycotina</taxon>
        <taxon>Exobasidiomycetes</taxon>
        <taxon>Tilletiales</taxon>
        <taxon>Tilletiaceae</taxon>
        <taxon>Tilletia</taxon>
    </lineage>
</organism>
<dbReference type="InterPro" id="IPR028322">
    <property type="entry name" value="PNRC-like_rgn"/>
</dbReference>
<sequence>METLIHTNQQYRSSNHRHHHNNNANYAAAMSKASIREMKARQRDLETFGDDALALLGPNTLKQQQQHQSAASRSPVKAAKLPQQQHQHHSDDASAAKSRKRKSATAANAHTSQQSSPQQPATPIKNNKHNNNNSNHGNHSNPYTYAMGVANTPTPQQTPVSASPSSRIPIPGAGHQNYHNGAAGISSTASSGSSSHSINGLAYAGPRFHNSPSPADLPAPKFGSKRLGGGSGTFSSSPSAPSALNSSSWPPQGSHA</sequence>
<dbReference type="GO" id="GO:0016071">
    <property type="term" value="P:mRNA metabolic process"/>
    <property type="evidence" value="ECO:0007669"/>
    <property type="project" value="UniProtKB-ARBA"/>
</dbReference>
<feature type="compositionally biased region" description="Low complexity" evidence="1">
    <location>
        <begin position="181"/>
        <end position="197"/>
    </location>
</feature>
<feature type="region of interest" description="Disordered" evidence="1">
    <location>
        <begin position="1"/>
        <end position="21"/>
    </location>
</feature>
<dbReference type="Proteomes" id="UP001176517">
    <property type="component" value="Unassembled WGS sequence"/>
</dbReference>
<accession>A0AAN6GWV7</accession>
<name>A0AAN6GWV7_9BASI</name>
<proteinExistence type="predicted"/>
<feature type="region of interest" description="Disordered" evidence="1">
    <location>
        <begin position="61"/>
        <end position="256"/>
    </location>
</feature>
<evidence type="ECO:0000313" key="3">
    <source>
        <dbReference type="Proteomes" id="UP001176517"/>
    </source>
</evidence>
<gene>
    <name evidence="2" type="ORF">OC846_000560</name>
</gene>
<reference evidence="2" key="1">
    <citation type="journal article" date="2023" name="PhytoFront">
        <title>Draft Genome Resources of Seven Strains of Tilletia horrida, Causal Agent of Kernel Smut of Rice.</title>
        <authorList>
            <person name="Khanal S."/>
            <person name="Antony Babu S."/>
            <person name="Zhou X.G."/>
        </authorList>
    </citation>
    <scope>NUCLEOTIDE SEQUENCE</scope>
    <source>
        <strain evidence="2">TX6</strain>
    </source>
</reference>
<dbReference type="EMBL" id="JAPDMZ010000006">
    <property type="protein sequence ID" value="KAK0557341.1"/>
    <property type="molecule type" value="Genomic_DNA"/>
</dbReference>
<dbReference type="Pfam" id="PF15365">
    <property type="entry name" value="PNRC"/>
    <property type="match status" value="1"/>
</dbReference>
<dbReference type="AlphaFoldDB" id="A0AAN6GWV7"/>